<dbReference type="PANTHER" id="PTHR13794:SF58">
    <property type="entry name" value="MITOCHONDRIAL ENOLASE SUPERFAMILY MEMBER 1"/>
    <property type="match status" value="1"/>
</dbReference>
<sequence>MITDVTAEAYRLPLARPWDGGVAHNDLIVVTVDTDTGARGTGFAWTPRVGGGAVAALLREDCPEALLGQPVQPAPRWTELRHHLREAGAGGITAMALAAVDVALWDLAARASDSPLVDHIGRHRTSAAAYGSGINLDYSRDALLEQVRRWLGAGHDAVKIKVGSADTDRDVDRVATVRRLIGPRRRLMLDANQRWDLPTAEHALRRLARFDPYWIEEPLPADQLAAHQRLRQRCGVPIAVGENLRTVGEFEEYLRAGACDIAQPNVVRVGGITPFLRVAQTAAATGVPVAPHLLPELSAQLALCVPLVSMVEDIEDASFAALGALAQPSGVTIEAGTVRCATGPGHGLVFSPAAMQRRPPP</sequence>
<dbReference type="PANTHER" id="PTHR13794">
    <property type="entry name" value="ENOLASE SUPERFAMILY, MANDELATE RACEMASE"/>
    <property type="match status" value="1"/>
</dbReference>
<dbReference type="SUPFAM" id="SSF54826">
    <property type="entry name" value="Enolase N-terminal domain-like"/>
    <property type="match status" value="1"/>
</dbReference>
<dbReference type="InterPro" id="IPR029017">
    <property type="entry name" value="Enolase-like_N"/>
</dbReference>
<dbReference type="Proteomes" id="UP001500908">
    <property type="component" value="Unassembled WGS sequence"/>
</dbReference>
<dbReference type="InterPro" id="IPR018110">
    <property type="entry name" value="Mandel_Rmase/mucon_lact_enz_CS"/>
</dbReference>
<keyword evidence="2" id="KW-0479">Metal-binding</keyword>
<dbReference type="EMBL" id="BAABDD010000007">
    <property type="protein sequence ID" value="GAA3740510.1"/>
    <property type="molecule type" value="Genomic_DNA"/>
</dbReference>
<keyword evidence="6" id="KW-1185">Reference proteome</keyword>
<dbReference type="InterPro" id="IPR013342">
    <property type="entry name" value="Mandelate_racemase_C"/>
</dbReference>
<name>A0ABP7FKR3_9ACTN</name>
<dbReference type="SFLD" id="SFLDS00001">
    <property type="entry name" value="Enolase"/>
    <property type="match status" value="1"/>
</dbReference>
<evidence type="ECO:0000313" key="6">
    <source>
        <dbReference type="Proteomes" id="UP001500908"/>
    </source>
</evidence>
<evidence type="ECO:0000313" key="5">
    <source>
        <dbReference type="EMBL" id="GAA3740510.1"/>
    </source>
</evidence>
<comment type="caution">
    <text evidence="5">The sequence shown here is derived from an EMBL/GenBank/DDBJ whole genome shotgun (WGS) entry which is preliminary data.</text>
</comment>
<feature type="domain" description="Mandelate racemase/muconate lactonizing enzyme C-terminal" evidence="4">
    <location>
        <begin position="140"/>
        <end position="237"/>
    </location>
</feature>
<proteinExistence type="predicted"/>
<dbReference type="InterPro" id="IPR046945">
    <property type="entry name" value="RHMD-like"/>
</dbReference>
<evidence type="ECO:0000256" key="3">
    <source>
        <dbReference type="ARBA" id="ARBA00022842"/>
    </source>
</evidence>
<dbReference type="Gene3D" id="3.30.390.10">
    <property type="entry name" value="Enolase-like, N-terminal domain"/>
    <property type="match status" value="1"/>
</dbReference>
<evidence type="ECO:0000256" key="1">
    <source>
        <dbReference type="ARBA" id="ARBA00001946"/>
    </source>
</evidence>
<protein>
    <submittedName>
        <fullName evidence="5">Mandelate racemase/muconate lactonizing enzyme family protein</fullName>
    </submittedName>
</protein>
<dbReference type="Gene3D" id="3.20.20.120">
    <property type="entry name" value="Enolase-like C-terminal domain"/>
    <property type="match status" value="1"/>
</dbReference>
<keyword evidence="3" id="KW-0460">Magnesium</keyword>
<comment type="cofactor">
    <cofactor evidence="1">
        <name>Mg(2+)</name>
        <dbReference type="ChEBI" id="CHEBI:18420"/>
    </cofactor>
</comment>
<dbReference type="InterPro" id="IPR029065">
    <property type="entry name" value="Enolase_C-like"/>
</dbReference>
<dbReference type="Pfam" id="PF13378">
    <property type="entry name" value="MR_MLE_C"/>
    <property type="match status" value="1"/>
</dbReference>
<gene>
    <name evidence="5" type="ORF">GCM10022402_20360</name>
</gene>
<dbReference type="CDD" id="cd03316">
    <property type="entry name" value="MR_like"/>
    <property type="match status" value="1"/>
</dbReference>
<dbReference type="InterPro" id="IPR036849">
    <property type="entry name" value="Enolase-like_C_sf"/>
</dbReference>
<dbReference type="PROSITE" id="PS00909">
    <property type="entry name" value="MR_MLE_2"/>
    <property type="match status" value="1"/>
</dbReference>
<organism evidence="5 6">
    <name type="scientific">Salinactinospora qingdaonensis</name>
    <dbReference type="NCBI Taxonomy" id="702744"/>
    <lineage>
        <taxon>Bacteria</taxon>
        <taxon>Bacillati</taxon>
        <taxon>Actinomycetota</taxon>
        <taxon>Actinomycetes</taxon>
        <taxon>Streptosporangiales</taxon>
        <taxon>Nocardiopsidaceae</taxon>
        <taxon>Salinactinospora</taxon>
    </lineage>
</organism>
<dbReference type="InterPro" id="IPR013341">
    <property type="entry name" value="Mandelate_racemase_N_dom"/>
</dbReference>
<reference evidence="6" key="1">
    <citation type="journal article" date="2019" name="Int. J. Syst. Evol. Microbiol.">
        <title>The Global Catalogue of Microorganisms (GCM) 10K type strain sequencing project: providing services to taxonomists for standard genome sequencing and annotation.</title>
        <authorList>
            <consortium name="The Broad Institute Genomics Platform"/>
            <consortium name="The Broad Institute Genome Sequencing Center for Infectious Disease"/>
            <person name="Wu L."/>
            <person name="Ma J."/>
        </authorList>
    </citation>
    <scope>NUCLEOTIDE SEQUENCE [LARGE SCALE GENOMIC DNA]</scope>
    <source>
        <strain evidence="6">JCM 17137</strain>
    </source>
</reference>
<evidence type="ECO:0000259" key="4">
    <source>
        <dbReference type="SMART" id="SM00922"/>
    </source>
</evidence>
<dbReference type="SUPFAM" id="SSF51604">
    <property type="entry name" value="Enolase C-terminal domain-like"/>
    <property type="match status" value="1"/>
</dbReference>
<accession>A0ABP7FKR3</accession>
<dbReference type="Pfam" id="PF02746">
    <property type="entry name" value="MR_MLE_N"/>
    <property type="match status" value="1"/>
</dbReference>
<dbReference type="SMART" id="SM00922">
    <property type="entry name" value="MR_MLE"/>
    <property type="match status" value="1"/>
</dbReference>
<evidence type="ECO:0000256" key="2">
    <source>
        <dbReference type="ARBA" id="ARBA00022723"/>
    </source>
</evidence>